<dbReference type="STRING" id="747676.F4RP65"/>
<dbReference type="InterPro" id="IPR009091">
    <property type="entry name" value="RCC1/BLIP-II"/>
</dbReference>
<evidence type="ECO:0000256" key="1">
    <source>
        <dbReference type="PROSITE-ProRule" id="PRU00235"/>
    </source>
</evidence>
<dbReference type="InterPro" id="IPR000408">
    <property type="entry name" value="Reg_chr_condens"/>
</dbReference>
<dbReference type="GO" id="GO:0005085">
    <property type="term" value="F:guanyl-nucleotide exchange factor activity"/>
    <property type="evidence" value="ECO:0007669"/>
    <property type="project" value="TreeGrafter"/>
</dbReference>
<feature type="repeat" description="RCC1" evidence="1">
    <location>
        <begin position="10"/>
        <end position="62"/>
    </location>
</feature>
<sequence length="387" mass="42558">MLNEVTSDYIELFSSGSNSHGQLGTGHTEDLQEFTSIERWSTSTEILSFAAGARHSIFLIRNQLDGFPKILGSGDRTNFQLPINSDRTTETRLTEIDYQNLILSIQSIDPELREKLLSSYQPTIVGSSWETSFVNLDPIKDRCSENDSSVLVSFGSNDFGLRGTQNGSVTRLEDPSIVEFNIPPRSAFRISNLVGGPKHVIAVVSIRSFDSNTTSVEIIGWGAARHGQLGSSETREKPFKTLPPTRINLSFELPRDTDSIKIGVGKEHTVIACPGHIYSLGNHKYSQNQIPEFESEDHILDVQCCWNTTFFLKQPAIGNEPPSSCLLLGFGNNSQAQLGSLDPNILLSETQLNGSPSSIKLAVGSEHAMVSARSDLIYGWGWNEHAT</sequence>
<evidence type="ECO:0000313" key="2">
    <source>
        <dbReference type="EMBL" id="EGG05903.1"/>
    </source>
</evidence>
<dbReference type="eggNOG" id="KOG0941">
    <property type="taxonomic scope" value="Eukaryota"/>
</dbReference>
<dbReference type="KEGG" id="mlr:MELLADRAFT_87645"/>
<dbReference type="InParanoid" id="F4RP65"/>
<dbReference type="GO" id="GO:0005737">
    <property type="term" value="C:cytoplasm"/>
    <property type="evidence" value="ECO:0007669"/>
    <property type="project" value="TreeGrafter"/>
</dbReference>
<reference evidence="3" key="1">
    <citation type="journal article" date="2011" name="Proc. Natl. Acad. Sci. U.S.A.">
        <title>Obligate biotrophy features unraveled by the genomic analysis of rust fungi.</title>
        <authorList>
            <person name="Duplessis S."/>
            <person name="Cuomo C.A."/>
            <person name="Lin Y.-C."/>
            <person name="Aerts A."/>
            <person name="Tisserant E."/>
            <person name="Veneault-Fourrey C."/>
            <person name="Joly D.L."/>
            <person name="Hacquard S."/>
            <person name="Amselem J."/>
            <person name="Cantarel B.L."/>
            <person name="Chiu R."/>
            <person name="Coutinho P.M."/>
            <person name="Feau N."/>
            <person name="Field M."/>
            <person name="Frey P."/>
            <person name="Gelhaye E."/>
            <person name="Goldberg J."/>
            <person name="Grabherr M.G."/>
            <person name="Kodira C.D."/>
            <person name="Kohler A."/>
            <person name="Kuees U."/>
            <person name="Lindquist E.A."/>
            <person name="Lucas S.M."/>
            <person name="Mago R."/>
            <person name="Mauceli E."/>
            <person name="Morin E."/>
            <person name="Murat C."/>
            <person name="Pangilinan J.L."/>
            <person name="Park R."/>
            <person name="Pearson M."/>
            <person name="Quesneville H."/>
            <person name="Rouhier N."/>
            <person name="Sakthikumar S."/>
            <person name="Salamov A.A."/>
            <person name="Schmutz J."/>
            <person name="Selles B."/>
            <person name="Shapiro H."/>
            <person name="Tanguay P."/>
            <person name="Tuskan G.A."/>
            <person name="Henrissat B."/>
            <person name="Van de Peer Y."/>
            <person name="Rouze P."/>
            <person name="Ellis J.G."/>
            <person name="Dodds P.N."/>
            <person name="Schein J.E."/>
            <person name="Zhong S."/>
            <person name="Hamelin R.C."/>
            <person name="Grigoriev I.V."/>
            <person name="Szabo L.J."/>
            <person name="Martin F."/>
        </authorList>
    </citation>
    <scope>NUCLEOTIDE SEQUENCE [LARGE SCALE GENOMIC DNA]</scope>
    <source>
        <strain evidence="3">98AG31 / pathotype 3-4-7</strain>
    </source>
</reference>
<organism evidence="3">
    <name type="scientific">Melampsora larici-populina (strain 98AG31 / pathotype 3-4-7)</name>
    <name type="common">Poplar leaf rust fungus</name>
    <dbReference type="NCBI Taxonomy" id="747676"/>
    <lineage>
        <taxon>Eukaryota</taxon>
        <taxon>Fungi</taxon>
        <taxon>Dikarya</taxon>
        <taxon>Basidiomycota</taxon>
        <taxon>Pucciniomycotina</taxon>
        <taxon>Pucciniomycetes</taxon>
        <taxon>Pucciniales</taxon>
        <taxon>Melampsoraceae</taxon>
        <taxon>Melampsora</taxon>
    </lineage>
</organism>
<dbReference type="EMBL" id="GL883111">
    <property type="protein sequence ID" value="EGG05903.1"/>
    <property type="molecule type" value="Genomic_DNA"/>
</dbReference>
<dbReference type="RefSeq" id="XP_007410959.1">
    <property type="nucleotide sequence ID" value="XM_007410897.1"/>
</dbReference>
<keyword evidence="3" id="KW-1185">Reference proteome</keyword>
<dbReference type="InterPro" id="IPR051553">
    <property type="entry name" value="Ran_GTPase-activating"/>
</dbReference>
<accession>F4RP65</accession>
<protein>
    <submittedName>
        <fullName evidence="2">Uncharacterized protein</fullName>
    </submittedName>
</protein>
<evidence type="ECO:0000313" key="3">
    <source>
        <dbReference type="Proteomes" id="UP000001072"/>
    </source>
</evidence>
<proteinExistence type="predicted"/>
<dbReference type="Proteomes" id="UP000001072">
    <property type="component" value="Unassembled WGS sequence"/>
</dbReference>
<dbReference type="SUPFAM" id="SSF50985">
    <property type="entry name" value="RCC1/BLIP-II"/>
    <property type="match status" value="1"/>
</dbReference>
<dbReference type="PANTHER" id="PTHR45982:SF5">
    <property type="entry name" value="RCC DOMAIN-CONTAINING PROTEIN ATS1"/>
    <property type="match status" value="1"/>
</dbReference>
<dbReference type="HOGENOM" id="CLU_035268_0_0_1"/>
<dbReference type="VEuPathDB" id="FungiDB:MELLADRAFT_87645"/>
<dbReference type="PROSITE" id="PS50012">
    <property type="entry name" value="RCC1_3"/>
    <property type="match status" value="2"/>
</dbReference>
<name>F4RP65_MELLP</name>
<dbReference type="Pfam" id="PF00415">
    <property type="entry name" value="RCC1"/>
    <property type="match status" value="1"/>
</dbReference>
<gene>
    <name evidence="2" type="ORF">MELLADRAFT_87645</name>
</gene>
<dbReference type="GeneID" id="18934590"/>
<dbReference type="Gene3D" id="2.130.10.30">
    <property type="entry name" value="Regulator of chromosome condensation 1/beta-lactamase-inhibitor protein II"/>
    <property type="match status" value="2"/>
</dbReference>
<feature type="repeat" description="RCC1" evidence="1">
    <location>
        <begin position="216"/>
        <end position="275"/>
    </location>
</feature>
<dbReference type="OrthoDB" id="5370059at2759"/>
<dbReference type="PANTHER" id="PTHR45982">
    <property type="entry name" value="REGULATOR OF CHROMOSOME CONDENSATION"/>
    <property type="match status" value="1"/>
</dbReference>
<dbReference type="AlphaFoldDB" id="F4RP65"/>